<protein>
    <submittedName>
        <fullName evidence="1">Uncharacterized protein</fullName>
    </submittedName>
</protein>
<dbReference type="Proteomes" id="UP001139981">
    <property type="component" value="Unassembled WGS sequence"/>
</dbReference>
<reference evidence="1" key="1">
    <citation type="submission" date="2022-07" db="EMBL/GenBank/DDBJ databases">
        <title>Phylogenomic reconstructions and comparative analyses of Kickxellomycotina fungi.</title>
        <authorList>
            <person name="Reynolds N.K."/>
            <person name="Stajich J.E."/>
            <person name="Barry K."/>
            <person name="Grigoriev I.V."/>
            <person name="Crous P."/>
            <person name="Smith M.E."/>
        </authorList>
    </citation>
    <scope>NUCLEOTIDE SEQUENCE</scope>
    <source>
        <strain evidence="1">CBS 190363</strain>
    </source>
</reference>
<gene>
    <name evidence="1" type="ORF">IWW38_003677</name>
</gene>
<dbReference type="EMBL" id="JANBVB010001029">
    <property type="protein sequence ID" value="KAJ2891307.1"/>
    <property type="molecule type" value="Genomic_DNA"/>
</dbReference>
<sequence length="135" mass="14361">TQSLTTTTRASSLTSLAAARPSRLARLKTTSSTSLPLTLSTLSSRSLSPATTRRMMRASFLPASASVAARPRARTPRPFFAIHFPSRPASALARSAGAGTLLRPCLLLHPAAPSHLRRCSTCAFPPLLTSLPLRR</sequence>
<organism evidence="1 2">
    <name type="scientific">Coemansia aciculifera</name>
    <dbReference type="NCBI Taxonomy" id="417176"/>
    <lineage>
        <taxon>Eukaryota</taxon>
        <taxon>Fungi</taxon>
        <taxon>Fungi incertae sedis</taxon>
        <taxon>Zoopagomycota</taxon>
        <taxon>Kickxellomycotina</taxon>
        <taxon>Kickxellomycetes</taxon>
        <taxon>Kickxellales</taxon>
        <taxon>Kickxellaceae</taxon>
        <taxon>Coemansia</taxon>
    </lineage>
</organism>
<feature type="non-terminal residue" evidence="1">
    <location>
        <position position="135"/>
    </location>
</feature>
<accession>A0ACC1M047</accession>
<name>A0ACC1M047_9FUNG</name>
<keyword evidence="2" id="KW-1185">Reference proteome</keyword>
<proteinExistence type="predicted"/>
<comment type="caution">
    <text evidence="1">The sequence shown here is derived from an EMBL/GenBank/DDBJ whole genome shotgun (WGS) entry which is preliminary data.</text>
</comment>
<evidence type="ECO:0000313" key="2">
    <source>
        <dbReference type="Proteomes" id="UP001139981"/>
    </source>
</evidence>
<evidence type="ECO:0000313" key="1">
    <source>
        <dbReference type="EMBL" id="KAJ2891307.1"/>
    </source>
</evidence>
<feature type="non-terminal residue" evidence="1">
    <location>
        <position position="1"/>
    </location>
</feature>